<reference evidence="4" key="1">
    <citation type="journal article" date="2013" name="Environ. Microbiol.">
        <title>Seasonally variable intestinal metagenomes of the red palm weevil (Rhynchophorus ferrugineus).</title>
        <authorList>
            <person name="Jia S."/>
            <person name="Zhang X."/>
            <person name="Zhang G."/>
            <person name="Yin A."/>
            <person name="Zhang S."/>
            <person name="Li F."/>
            <person name="Wang L."/>
            <person name="Zhao D."/>
            <person name="Yun Q."/>
            <person name="Tala"/>
            <person name="Wang J."/>
            <person name="Sun G."/>
            <person name="Baabdullah M."/>
            <person name="Yu X."/>
            <person name="Hu S."/>
            <person name="Al-Mssallem I.S."/>
            <person name="Yu J."/>
        </authorList>
    </citation>
    <scope>NUCLEOTIDE SEQUENCE</scope>
</reference>
<proteinExistence type="inferred from homology"/>
<dbReference type="InterPro" id="IPR029058">
    <property type="entry name" value="AB_hydrolase_fold"/>
</dbReference>
<dbReference type="PANTHER" id="PTHR23024">
    <property type="entry name" value="ARYLACETAMIDE DEACETYLASE"/>
    <property type="match status" value="1"/>
</dbReference>
<dbReference type="InterPro" id="IPR050466">
    <property type="entry name" value="Carboxylest/Gibb_receptor"/>
</dbReference>
<dbReference type="Pfam" id="PF07859">
    <property type="entry name" value="Abhydrolase_3"/>
    <property type="match status" value="1"/>
</dbReference>
<dbReference type="InterPro" id="IPR002168">
    <property type="entry name" value="Lipase_GDXG_HIS_AS"/>
</dbReference>
<protein>
    <submittedName>
        <fullName evidence="4">Abhydrolase_3</fullName>
    </submittedName>
</protein>
<name>A0A060CNS3_9HYPH</name>
<organism evidence="4">
    <name type="scientific">uncultured Mesorhizobium sp</name>
    <dbReference type="NCBI Taxonomy" id="233795"/>
    <lineage>
        <taxon>Bacteria</taxon>
        <taxon>Pseudomonadati</taxon>
        <taxon>Pseudomonadota</taxon>
        <taxon>Alphaproteobacteria</taxon>
        <taxon>Hyphomicrobiales</taxon>
        <taxon>Phyllobacteriaceae</taxon>
        <taxon>Mesorhizobium</taxon>
        <taxon>environmental samples</taxon>
    </lineage>
</organism>
<dbReference type="PROSITE" id="PS01173">
    <property type="entry name" value="LIPASE_GDXG_HIS"/>
    <property type="match status" value="1"/>
</dbReference>
<sequence length="120" mass="12872">MQAMLALMRLQNADPASTPISRQRRQMAAADRLVGGHQPIGAVTEREITTSGGPLGLRFYTPRGLTGDSAALVYLHGGGFVLGDLDSHDSLCRFLAERAQVRLVAVDYRLAPSTVPGRGR</sequence>
<feature type="non-terminal residue" evidence="4">
    <location>
        <position position="120"/>
    </location>
</feature>
<dbReference type="SUPFAM" id="SSF53474">
    <property type="entry name" value="alpha/beta-Hydrolases"/>
    <property type="match status" value="1"/>
</dbReference>
<keyword evidence="2 4" id="KW-0378">Hydrolase</keyword>
<dbReference type="InterPro" id="IPR013094">
    <property type="entry name" value="AB_hydrolase_3"/>
</dbReference>
<accession>A0A060CNS3</accession>
<evidence type="ECO:0000256" key="2">
    <source>
        <dbReference type="ARBA" id="ARBA00022801"/>
    </source>
</evidence>
<dbReference type="GO" id="GO:0016787">
    <property type="term" value="F:hydrolase activity"/>
    <property type="evidence" value="ECO:0007669"/>
    <property type="project" value="UniProtKB-KW"/>
</dbReference>
<evidence type="ECO:0000256" key="1">
    <source>
        <dbReference type="ARBA" id="ARBA00010515"/>
    </source>
</evidence>
<dbReference type="Gene3D" id="3.40.50.1820">
    <property type="entry name" value="alpha/beta hydrolase"/>
    <property type="match status" value="1"/>
</dbReference>
<dbReference type="AlphaFoldDB" id="A0A060CNS3"/>
<feature type="domain" description="Alpha/beta hydrolase fold-3" evidence="3">
    <location>
        <begin position="72"/>
        <end position="113"/>
    </location>
</feature>
<evidence type="ECO:0000259" key="3">
    <source>
        <dbReference type="Pfam" id="PF07859"/>
    </source>
</evidence>
<evidence type="ECO:0000313" key="4">
    <source>
        <dbReference type="EMBL" id="AIA94526.1"/>
    </source>
</evidence>
<dbReference type="PANTHER" id="PTHR23024:SF24">
    <property type="entry name" value="ALPHA_BETA HYDROLASE FOLD-3 DOMAIN-CONTAINING PROTEIN"/>
    <property type="match status" value="1"/>
</dbReference>
<dbReference type="EMBL" id="KF127174">
    <property type="protein sequence ID" value="AIA94526.1"/>
    <property type="molecule type" value="Genomic_DNA"/>
</dbReference>
<comment type="similarity">
    <text evidence="1">Belongs to the 'GDXG' lipolytic enzyme family.</text>
</comment>